<reference evidence="2 3" key="1">
    <citation type="submission" date="2019-12" db="EMBL/GenBank/DDBJ databases">
        <title>Genomic-based taxomic classification of the family Erythrobacteraceae.</title>
        <authorList>
            <person name="Xu L."/>
        </authorList>
    </citation>
    <scope>NUCLEOTIDE SEQUENCE [LARGE SCALE GENOMIC DNA]</scope>
    <source>
        <strain evidence="2 3">MCCC 1A09965</strain>
    </source>
</reference>
<evidence type="ECO:0000313" key="2">
    <source>
        <dbReference type="EMBL" id="MXO62543.1"/>
    </source>
</evidence>
<keyword evidence="1" id="KW-1133">Transmembrane helix</keyword>
<keyword evidence="1" id="KW-0812">Transmembrane</keyword>
<evidence type="ECO:0000313" key="3">
    <source>
        <dbReference type="Proteomes" id="UP000445582"/>
    </source>
</evidence>
<dbReference type="RefSeq" id="WP_160672749.1">
    <property type="nucleotide sequence ID" value="NZ_WTYN01000001.1"/>
</dbReference>
<gene>
    <name evidence="2" type="ORF">GRI48_05910</name>
</gene>
<name>A0A844YFX9_9SPHN</name>
<keyword evidence="3" id="KW-1185">Reference proteome</keyword>
<organism evidence="2 3">
    <name type="scientific">Qipengyuania oceanensis</name>
    <dbReference type="NCBI Taxonomy" id="1463597"/>
    <lineage>
        <taxon>Bacteria</taxon>
        <taxon>Pseudomonadati</taxon>
        <taxon>Pseudomonadota</taxon>
        <taxon>Alphaproteobacteria</taxon>
        <taxon>Sphingomonadales</taxon>
        <taxon>Erythrobacteraceae</taxon>
        <taxon>Qipengyuania</taxon>
    </lineage>
</organism>
<keyword evidence="1" id="KW-0472">Membrane</keyword>
<accession>A0A844YFX9</accession>
<dbReference type="Proteomes" id="UP000445582">
    <property type="component" value="Unassembled WGS sequence"/>
</dbReference>
<proteinExistence type="predicted"/>
<dbReference type="OrthoDB" id="7429144at2"/>
<protein>
    <submittedName>
        <fullName evidence="2">Uncharacterized protein</fullName>
    </submittedName>
</protein>
<feature type="transmembrane region" description="Helical" evidence="1">
    <location>
        <begin position="50"/>
        <end position="70"/>
    </location>
</feature>
<evidence type="ECO:0000256" key="1">
    <source>
        <dbReference type="SAM" id="Phobius"/>
    </source>
</evidence>
<dbReference type="EMBL" id="WTYN01000001">
    <property type="protein sequence ID" value="MXO62543.1"/>
    <property type="molecule type" value="Genomic_DNA"/>
</dbReference>
<dbReference type="AlphaFoldDB" id="A0A844YFX9"/>
<comment type="caution">
    <text evidence="2">The sequence shown here is derived from an EMBL/GenBank/DDBJ whole genome shotgun (WGS) entry which is preliminary data.</text>
</comment>
<sequence length="94" mass="10676">MDDPSDIRKALWESIQALMADNTSGIDYRSFSRISDRFLREYGDLRKDGLAGQTIALAMLGATLNMYSMFGAHRQLPDLLRELADSLDQNRNLH</sequence>